<proteinExistence type="inferred from homology"/>
<feature type="coiled-coil region" evidence="9">
    <location>
        <begin position="107"/>
        <end position="134"/>
    </location>
</feature>
<feature type="coiled-coil region" evidence="9">
    <location>
        <begin position="42"/>
        <end position="69"/>
    </location>
</feature>
<reference evidence="12" key="1">
    <citation type="journal article" date="2019" name="Int. J. Syst. Evol. Microbiol.">
        <title>The Global Catalogue of Microorganisms (GCM) 10K type strain sequencing project: providing services to taxonomists for standard genome sequencing and annotation.</title>
        <authorList>
            <consortium name="The Broad Institute Genomics Platform"/>
            <consortium name="The Broad Institute Genome Sequencing Center for Infectious Disease"/>
            <person name="Wu L."/>
            <person name="Ma J."/>
        </authorList>
    </citation>
    <scope>NUCLEOTIDE SEQUENCE [LARGE SCALE GENOMIC DNA]</scope>
    <source>
        <strain evidence="12">JCM 18126</strain>
    </source>
</reference>
<dbReference type="Gene3D" id="6.10.250.660">
    <property type="match status" value="1"/>
</dbReference>
<evidence type="ECO:0000256" key="1">
    <source>
        <dbReference type="ARBA" id="ARBA00004496"/>
    </source>
</evidence>
<dbReference type="EMBL" id="BAABIL010000175">
    <property type="protein sequence ID" value="GAA4973278.1"/>
    <property type="molecule type" value="Genomic_DNA"/>
</dbReference>
<protein>
    <recommendedName>
        <fullName evidence="3">Cell wall synthesis protein Wag31</fullName>
    </recommendedName>
    <alternativeName>
        <fullName evidence="8">Antigen 84</fullName>
    </alternativeName>
</protein>
<organism evidence="11 12">
    <name type="scientific">Kineococcus glutinatus</name>
    <dbReference type="NCBI Taxonomy" id="1070872"/>
    <lineage>
        <taxon>Bacteria</taxon>
        <taxon>Bacillati</taxon>
        <taxon>Actinomycetota</taxon>
        <taxon>Actinomycetes</taxon>
        <taxon>Kineosporiales</taxon>
        <taxon>Kineosporiaceae</taxon>
        <taxon>Kineococcus</taxon>
    </lineage>
</organism>
<evidence type="ECO:0000313" key="11">
    <source>
        <dbReference type="EMBL" id="GAA4973278.1"/>
    </source>
</evidence>
<evidence type="ECO:0000256" key="10">
    <source>
        <dbReference type="SAM" id="MobiDB-lite"/>
    </source>
</evidence>
<keyword evidence="4" id="KW-0963">Cytoplasm</keyword>
<evidence type="ECO:0000256" key="4">
    <source>
        <dbReference type="ARBA" id="ARBA00022490"/>
    </source>
</evidence>
<evidence type="ECO:0000313" key="12">
    <source>
        <dbReference type="Proteomes" id="UP001501195"/>
    </source>
</evidence>
<keyword evidence="7" id="KW-0131">Cell cycle</keyword>
<keyword evidence="12" id="KW-1185">Reference proteome</keyword>
<feature type="region of interest" description="Disordered" evidence="10">
    <location>
        <begin position="189"/>
        <end position="240"/>
    </location>
</feature>
<comment type="subcellular location">
    <subcellularLocation>
        <location evidence="1">Cytoplasm</location>
    </subcellularLocation>
</comment>
<evidence type="ECO:0000256" key="2">
    <source>
        <dbReference type="ARBA" id="ARBA00009008"/>
    </source>
</evidence>
<dbReference type="InterPro" id="IPR019933">
    <property type="entry name" value="DivIVA_domain"/>
</dbReference>
<evidence type="ECO:0000256" key="3">
    <source>
        <dbReference type="ARBA" id="ARBA00018787"/>
    </source>
</evidence>
<dbReference type="PANTHER" id="PTHR35794">
    <property type="entry name" value="CELL DIVISION PROTEIN DIVIVA"/>
    <property type="match status" value="1"/>
</dbReference>
<evidence type="ECO:0000256" key="7">
    <source>
        <dbReference type="ARBA" id="ARBA00023306"/>
    </source>
</evidence>
<gene>
    <name evidence="11" type="ORF">GCM10023225_13310</name>
</gene>
<dbReference type="PANTHER" id="PTHR35794:SF2">
    <property type="entry name" value="CELL DIVISION PROTEIN DIVIVA"/>
    <property type="match status" value="1"/>
</dbReference>
<keyword evidence="6 9" id="KW-0175">Coiled coil</keyword>
<comment type="similarity">
    <text evidence="2">Belongs to the DivIVA family.</text>
</comment>
<name>A0ABP9HKX6_9ACTN</name>
<keyword evidence="5" id="KW-0132">Cell division</keyword>
<dbReference type="InterPro" id="IPR007793">
    <property type="entry name" value="DivIVA_fam"/>
</dbReference>
<evidence type="ECO:0000256" key="8">
    <source>
        <dbReference type="ARBA" id="ARBA00031737"/>
    </source>
</evidence>
<comment type="caution">
    <text evidence="11">The sequence shown here is derived from an EMBL/GenBank/DDBJ whole genome shotgun (WGS) entry which is preliminary data.</text>
</comment>
<evidence type="ECO:0000256" key="5">
    <source>
        <dbReference type="ARBA" id="ARBA00022618"/>
    </source>
</evidence>
<dbReference type="Pfam" id="PF05103">
    <property type="entry name" value="DivIVA"/>
    <property type="match status" value="1"/>
</dbReference>
<dbReference type="RefSeq" id="WP_345711639.1">
    <property type="nucleotide sequence ID" value="NZ_BAABIL010000175.1"/>
</dbReference>
<dbReference type="Proteomes" id="UP001501195">
    <property type="component" value="Unassembled WGS sequence"/>
</dbReference>
<evidence type="ECO:0000256" key="6">
    <source>
        <dbReference type="ARBA" id="ARBA00023054"/>
    </source>
</evidence>
<dbReference type="NCBIfam" id="TIGR03544">
    <property type="entry name" value="DivI1A_domain"/>
    <property type="match status" value="1"/>
</dbReference>
<evidence type="ECO:0000256" key="9">
    <source>
        <dbReference type="SAM" id="Coils"/>
    </source>
</evidence>
<feature type="compositionally biased region" description="Basic and acidic residues" evidence="10">
    <location>
        <begin position="222"/>
        <end position="240"/>
    </location>
</feature>
<accession>A0ABP9HKX6</accession>
<sequence length="240" mass="26478">MTTGTGEGPDAARLTPADVDSVRFSRGNLVNGYRASEVDKFLDRVQHELVRLATDKAELRAQVRNLQEQAGLHDAVPENPTAHAVRILSAAQQTADQYVADAEVYSRRLAIEARERYEAVVQEASEQATAIMQKAELEAATAVGTGRHRTVEDLQEQVVYLQAFGKAFRTQLKSYLEALLADLDSEWRRSDPATYPAPPPAPSLNGHNRADLLPPQLGETSRNGRGEARGERDRVIELPR</sequence>